<name>A0A9K3GXC9_HELAN</name>
<accession>A0A9K3GXC9</accession>
<organism evidence="3 4">
    <name type="scientific">Helianthus annuus</name>
    <name type="common">Common sunflower</name>
    <dbReference type="NCBI Taxonomy" id="4232"/>
    <lineage>
        <taxon>Eukaryota</taxon>
        <taxon>Viridiplantae</taxon>
        <taxon>Streptophyta</taxon>
        <taxon>Embryophyta</taxon>
        <taxon>Tracheophyta</taxon>
        <taxon>Spermatophyta</taxon>
        <taxon>Magnoliopsida</taxon>
        <taxon>eudicotyledons</taxon>
        <taxon>Gunneridae</taxon>
        <taxon>Pentapetalae</taxon>
        <taxon>asterids</taxon>
        <taxon>campanulids</taxon>
        <taxon>Asterales</taxon>
        <taxon>Asteraceae</taxon>
        <taxon>Asteroideae</taxon>
        <taxon>Heliantheae alliance</taxon>
        <taxon>Heliantheae</taxon>
        <taxon>Helianthus</taxon>
    </lineage>
</organism>
<dbReference type="EMBL" id="MNCJ02000331">
    <property type="protein sequence ID" value="KAF5758488.1"/>
    <property type="molecule type" value="Genomic_DNA"/>
</dbReference>
<feature type="compositionally biased region" description="Basic and acidic residues" evidence="2">
    <location>
        <begin position="1"/>
        <end position="25"/>
    </location>
</feature>
<feature type="region of interest" description="Disordered" evidence="2">
    <location>
        <begin position="1"/>
        <end position="51"/>
    </location>
</feature>
<evidence type="ECO:0000313" key="3">
    <source>
        <dbReference type="EMBL" id="KAF5758488.1"/>
    </source>
</evidence>
<keyword evidence="1" id="KW-0175">Coiled coil</keyword>
<evidence type="ECO:0000256" key="2">
    <source>
        <dbReference type="SAM" id="MobiDB-lite"/>
    </source>
</evidence>
<comment type="caution">
    <text evidence="3">The sequence shown here is derived from an EMBL/GenBank/DDBJ whole genome shotgun (WGS) entry which is preliminary data.</text>
</comment>
<dbReference type="Proteomes" id="UP000215914">
    <property type="component" value="Unassembled WGS sequence"/>
</dbReference>
<protein>
    <recommendedName>
        <fullName evidence="5">Protein PXR1-like</fullName>
    </recommendedName>
</protein>
<dbReference type="Gramene" id="mRNA:HanXRQr2_Chr16g0729771">
    <property type="protein sequence ID" value="CDS:HanXRQr2_Chr16g0729771.1"/>
    <property type="gene ID" value="HanXRQr2_Chr16g0729771"/>
</dbReference>
<reference evidence="3" key="2">
    <citation type="submission" date="2020-06" db="EMBL/GenBank/DDBJ databases">
        <title>Helianthus annuus Genome sequencing and assembly Release 2.</title>
        <authorList>
            <person name="Gouzy J."/>
            <person name="Langlade N."/>
            <person name="Munos S."/>
        </authorList>
    </citation>
    <scope>NUCLEOTIDE SEQUENCE</scope>
    <source>
        <tissue evidence="3">Leaves</tissue>
    </source>
</reference>
<keyword evidence="4" id="KW-1185">Reference proteome</keyword>
<gene>
    <name evidence="3" type="ORF">HanXRQr2_Chr16g0729771</name>
</gene>
<sequence>MGDPEENLKKEEKHGDKEGKGEKSKDKKKKKEKKEKNPEDKNDPTKLKAKLEKLDSKIQALNVKREELVKLIEQAQANAPAPA</sequence>
<evidence type="ECO:0008006" key="5">
    <source>
        <dbReference type="Google" id="ProtNLM"/>
    </source>
</evidence>
<evidence type="ECO:0000256" key="1">
    <source>
        <dbReference type="SAM" id="Coils"/>
    </source>
</evidence>
<dbReference type="AlphaFoldDB" id="A0A9K3GXC9"/>
<proteinExistence type="predicted"/>
<feature type="coiled-coil region" evidence="1">
    <location>
        <begin position="51"/>
        <end position="78"/>
    </location>
</feature>
<feature type="compositionally biased region" description="Basic and acidic residues" evidence="2">
    <location>
        <begin position="34"/>
        <end position="51"/>
    </location>
</feature>
<reference evidence="3" key="1">
    <citation type="journal article" date="2017" name="Nature">
        <title>The sunflower genome provides insights into oil metabolism, flowering and Asterid evolution.</title>
        <authorList>
            <person name="Badouin H."/>
            <person name="Gouzy J."/>
            <person name="Grassa C.J."/>
            <person name="Murat F."/>
            <person name="Staton S.E."/>
            <person name="Cottret L."/>
            <person name="Lelandais-Briere C."/>
            <person name="Owens G.L."/>
            <person name="Carrere S."/>
            <person name="Mayjonade B."/>
            <person name="Legrand L."/>
            <person name="Gill N."/>
            <person name="Kane N.C."/>
            <person name="Bowers J.E."/>
            <person name="Hubner S."/>
            <person name="Bellec A."/>
            <person name="Berard A."/>
            <person name="Berges H."/>
            <person name="Blanchet N."/>
            <person name="Boniface M.C."/>
            <person name="Brunel D."/>
            <person name="Catrice O."/>
            <person name="Chaidir N."/>
            <person name="Claudel C."/>
            <person name="Donnadieu C."/>
            <person name="Faraut T."/>
            <person name="Fievet G."/>
            <person name="Helmstetter N."/>
            <person name="King M."/>
            <person name="Knapp S.J."/>
            <person name="Lai Z."/>
            <person name="Le Paslier M.C."/>
            <person name="Lippi Y."/>
            <person name="Lorenzon L."/>
            <person name="Mandel J.R."/>
            <person name="Marage G."/>
            <person name="Marchand G."/>
            <person name="Marquand E."/>
            <person name="Bret-Mestries E."/>
            <person name="Morien E."/>
            <person name="Nambeesan S."/>
            <person name="Nguyen T."/>
            <person name="Pegot-Espagnet P."/>
            <person name="Pouilly N."/>
            <person name="Raftis F."/>
            <person name="Sallet E."/>
            <person name="Schiex T."/>
            <person name="Thomas J."/>
            <person name="Vandecasteele C."/>
            <person name="Vares D."/>
            <person name="Vear F."/>
            <person name="Vautrin S."/>
            <person name="Crespi M."/>
            <person name="Mangin B."/>
            <person name="Burke J.M."/>
            <person name="Salse J."/>
            <person name="Munos S."/>
            <person name="Vincourt P."/>
            <person name="Rieseberg L.H."/>
            <person name="Langlade N.B."/>
        </authorList>
    </citation>
    <scope>NUCLEOTIDE SEQUENCE</scope>
    <source>
        <tissue evidence="3">Leaves</tissue>
    </source>
</reference>
<evidence type="ECO:0000313" key="4">
    <source>
        <dbReference type="Proteomes" id="UP000215914"/>
    </source>
</evidence>